<name>A0A023C087_9FLAO</name>
<gene>
    <name evidence="1" type="ORF">ATO12_02710</name>
</gene>
<proteinExistence type="predicted"/>
<sequence>MLPSCNSAQENNNTVAKDVTVVETVTDAKTRVLLRAQSALKTFDDQSKILLSFENNDRTKWTNLPLGIVQRKGISIGDMTNSQRIAVHKLLSELLSSKGYLKTTGIMHLDNILEKHFNVPHLKWSHKQYYFTFWNTPEKDTNWGFKLEGHHLSLNFTYADMKISSTPLFLGTDPAEVRETEYAGWRVLGEEEDLGFLFINSLNETQKNKAVLKDKRVPRDILTNPDAKQRLTAFWGIKASELNKEQKTLLKIIIEEYVHNLEHSLAHREIEIIDNAGFNNIHFAWIGKTQRSDNYYYLIHGPTFIIEFDNSQNHIHSIFRSKTNDFGKDILKDHLKNNPH</sequence>
<comment type="caution">
    <text evidence="1">The sequence shown here is derived from an EMBL/GenBank/DDBJ whole genome shotgun (WGS) entry which is preliminary data.</text>
</comment>
<dbReference type="Pfam" id="PF12006">
    <property type="entry name" value="DUF3500"/>
    <property type="match status" value="1"/>
</dbReference>
<evidence type="ECO:0008006" key="3">
    <source>
        <dbReference type="Google" id="ProtNLM"/>
    </source>
</evidence>
<dbReference type="InterPro" id="IPR021889">
    <property type="entry name" value="DUF3500"/>
</dbReference>
<evidence type="ECO:0000313" key="2">
    <source>
        <dbReference type="Proteomes" id="UP000023541"/>
    </source>
</evidence>
<dbReference type="STRING" id="1317122.ATO12_02710"/>
<organism evidence="1 2">
    <name type="scientific">Aquimarina atlantica</name>
    <dbReference type="NCBI Taxonomy" id="1317122"/>
    <lineage>
        <taxon>Bacteria</taxon>
        <taxon>Pseudomonadati</taxon>
        <taxon>Bacteroidota</taxon>
        <taxon>Flavobacteriia</taxon>
        <taxon>Flavobacteriales</taxon>
        <taxon>Flavobacteriaceae</taxon>
        <taxon>Aquimarina</taxon>
    </lineage>
</organism>
<dbReference type="PANTHER" id="PTHR37489">
    <property type="entry name" value="DUF3500 DOMAIN-CONTAINING PROTEIN"/>
    <property type="match status" value="1"/>
</dbReference>
<evidence type="ECO:0000313" key="1">
    <source>
        <dbReference type="EMBL" id="EZH75721.1"/>
    </source>
</evidence>
<reference evidence="1 2" key="1">
    <citation type="submission" date="2014-04" db="EMBL/GenBank/DDBJ databases">
        <title>Aquimarina sp. 22II-S11-z7 Genome Sequencing.</title>
        <authorList>
            <person name="Lai Q."/>
        </authorList>
    </citation>
    <scope>NUCLEOTIDE SEQUENCE [LARGE SCALE GENOMIC DNA]</scope>
    <source>
        <strain evidence="1 2">22II-S11-z7</strain>
    </source>
</reference>
<dbReference type="EMBL" id="AQRA01000001">
    <property type="protein sequence ID" value="EZH75721.1"/>
    <property type="molecule type" value="Genomic_DNA"/>
</dbReference>
<dbReference type="eggNOG" id="COG0715">
    <property type="taxonomic scope" value="Bacteria"/>
</dbReference>
<dbReference type="Proteomes" id="UP000023541">
    <property type="component" value="Unassembled WGS sequence"/>
</dbReference>
<protein>
    <recommendedName>
        <fullName evidence="3">DUF3500 domain-containing protein</fullName>
    </recommendedName>
</protein>
<dbReference type="PANTHER" id="PTHR37489:SF1">
    <property type="entry name" value="DUF3500 DOMAIN-CONTAINING PROTEIN"/>
    <property type="match status" value="1"/>
</dbReference>
<keyword evidence="2" id="KW-1185">Reference proteome</keyword>
<dbReference type="AlphaFoldDB" id="A0A023C087"/>
<accession>A0A023C087</accession>